<evidence type="ECO:0000256" key="8">
    <source>
        <dbReference type="ARBA" id="ARBA00022927"/>
    </source>
</evidence>
<dbReference type="CDD" id="cd15860">
    <property type="entry name" value="SNARE_USE1"/>
    <property type="match status" value="1"/>
</dbReference>
<evidence type="ECO:0000256" key="2">
    <source>
        <dbReference type="ARBA" id="ARBA00007891"/>
    </source>
</evidence>
<accession>A0A182FE42</accession>
<dbReference type="GO" id="GO:0005484">
    <property type="term" value="F:SNAP receptor activity"/>
    <property type="evidence" value="ECO:0007669"/>
    <property type="project" value="TreeGrafter"/>
</dbReference>
<evidence type="ECO:0000256" key="5">
    <source>
        <dbReference type="ARBA" id="ARBA00022692"/>
    </source>
</evidence>
<dbReference type="GO" id="GO:0015031">
    <property type="term" value="P:protein transport"/>
    <property type="evidence" value="ECO:0007669"/>
    <property type="project" value="UniProtKB-KW"/>
</dbReference>
<dbReference type="RefSeq" id="XP_035793521.1">
    <property type="nucleotide sequence ID" value="XM_035937628.1"/>
</dbReference>
<dbReference type="PANTHER" id="PTHR13050">
    <property type="entry name" value="USE1-LIKE PROTEIN"/>
    <property type="match status" value="1"/>
</dbReference>
<dbReference type="GeneID" id="118467304"/>
<comment type="subcellular location">
    <subcellularLocation>
        <location evidence="1">Endoplasmic reticulum membrane</location>
        <topology evidence="1">Single-pass type IV membrane protein</topology>
    </subcellularLocation>
</comment>
<keyword evidence="5" id="KW-0812">Transmembrane</keyword>
<evidence type="ECO:0000313" key="13">
    <source>
        <dbReference type="Proteomes" id="UP000069272"/>
    </source>
</evidence>
<dbReference type="PANTHER" id="PTHR13050:SF7">
    <property type="entry name" value="VESICLE TRANSPORT PROTEIN USE1"/>
    <property type="match status" value="1"/>
</dbReference>
<dbReference type="GO" id="GO:0006890">
    <property type="term" value="P:retrograde vesicle-mediated transport, Golgi to endoplasmic reticulum"/>
    <property type="evidence" value="ECO:0007669"/>
    <property type="project" value="TreeGrafter"/>
</dbReference>
<keyword evidence="13" id="KW-1185">Reference proteome</keyword>
<keyword evidence="9" id="KW-1133">Transmembrane helix</keyword>
<dbReference type="Proteomes" id="UP000069272">
    <property type="component" value="Chromosome 3L"/>
</dbReference>
<keyword evidence="10" id="KW-0472">Membrane</keyword>
<dbReference type="Pfam" id="PF09753">
    <property type="entry name" value="Use1"/>
    <property type="match status" value="1"/>
</dbReference>
<evidence type="ECO:0000256" key="7">
    <source>
        <dbReference type="ARBA" id="ARBA00022892"/>
    </source>
</evidence>
<keyword evidence="8" id="KW-0653">Protein transport</keyword>
<dbReference type="STRING" id="7167.A0A182FE42"/>
<sequence>MTSKLEVNFRTLITQCEGIVAVDPQDWRLKKYIRSLDTMLLELEEEQSDKSEASQLEEYQARCAALKRSANYVEPSAEEKQRLKTKPRATDPVGDDMMREVRQLHNEKYQKELRSELFNGNFSTIRRRAGQKVAENLEQTVKQYSADQERLAEDMLLLTKTLKDQTETANKIIKKDTEILSKSTKLTDQNTTSLTTESGKLQEHSRKACKCWLWIMIGLVMMVFIGMVMLMKILKKKAY</sequence>
<dbReference type="EnsemblMetazoa" id="AALB004783-RA">
    <property type="protein sequence ID" value="AALB004783-PA"/>
    <property type="gene ID" value="AALB004783"/>
</dbReference>
<protein>
    <recommendedName>
        <fullName evidence="3">Vesicle transport protein USE1</fullName>
    </recommendedName>
    <alternativeName>
        <fullName evidence="11">USE1-like protein</fullName>
    </alternativeName>
</protein>
<dbReference type="CTD" id="55850"/>
<evidence type="ECO:0000256" key="4">
    <source>
        <dbReference type="ARBA" id="ARBA00022448"/>
    </source>
</evidence>
<evidence type="ECO:0000256" key="10">
    <source>
        <dbReference type="ARBA" id="ARBA00023136"/>
    </source>
</evidence>
<dbReference type="GO" id="GO:0031201">
    <property type="term" value="C:SNARE complex"/>
    <property type="evidence" value="ECO:0007669"/>
    <property type="project" value="TreeGrafter"/>
</dbReference>
<comment type="similarity">
    <text evidence="2">Belongs to the USE1 family.</text>
</comment>
<evidence type="ECO:0000256" key="11">
    <source>
        <dbReference type="ARBA" id="ARBA00032711"/>
    </source>
</evidence>
<name>A0A182FE42_ANOAL</name>
<reference evidence="12 13" key="1">
    <citation type="journal article" date="2017" name="G3 (Bethesda)">
        <title>The Physical Genome Mapping of Anopheles albimanus Corrected Scaffold Misassemblies and Identified Interarm Rearrangements in Genus Anopheles.</title>
        <authorList>
            <person name="Artemov G.N."/>
            <person name="Peery A.N."/>
            <person name="Jiang X."/>
            <person name="Tu Z."/>
            <person name="Stegniy V.N."/>
            <person name="Sharakhova M.V."/>
            <person name="Sharakhov I.V."/>
        </authorList>
    </citation>
    <scope>NUCLEOTIDE SEQUENCE [LARGE SCALE GENOMIC DNA]</scope>
    <source>
        <strain evidence="12 13">ALBI9_A</strain>
    </source>
</reference>
<keyword evidence="4" id="KW-0813">Transport</keyword>
<keyword evidence="6" id="KW-0256">Endoplasmic reticulum</keyword>
<dbReference type="VEuPathDB" id="VectorBase:AALB20_033591"/>
<dbReference type="InterPro" id="IPR019150">
    <property type="entry name" value="Vesicle_transport_protein_Use1"/>
</dbReference>
<organism evidence="12 13">
    <name type="scientific">Anopheles albimanus</name>
    <name type="common">New world malaria mosquito</name>
    <dbReference type="NCBI Taxonomy" id="7167"/>
    <lineage>
        <taxon>Eukaryota</taxon>
        <taxon>Metazoa</taxon>
        <taxon>Ecdysozoa</taxon>
        <taxon>Arthropoda</taxon>
        <taxon>Hexapoda</taxon>
        <taxon>Insecta</taxon>
        <taxon>Pterygota</taxon>
        <taxon>Neoptera</taxon>
        <taxon>Endopterygota</taxon>
        <taxon>Diptera</taxon>
        <taxon>Nematocera</taxon>
        <taxon>Culicoidea</taxon>
        <taxon>Culicidae</taxon>
        <taxon>Anophelinae</taxon>
        <taxon>Anopheles</taxon>
    </lineage>
</organism>
<keyword evidence="7" id="KW-0931">ER-Golgi transport</keyword>
<dbReference type="VEuPathDB" id="VectorBase:AALB004783"/>
<reference evidence="12" key="2">
    <citation type="submission" date="2022-08" db="UniProtKB">
        <authorList>
            <consortium name="EnsemblMetazoa"/>
        </authorList>
    </citation>
    <scope>IDENTIFICATION</scope>
    <source>
        <strain evidence="12">STECLA/ALBI9_A</strain>
    </source>
</reference>
<dbReference type="GO" id="GO:0005789">
    <property type="term" value="C:endoplasmic reticulum membrane"/>
    <property type="evidence" value="ECO:0007669"/>
    <property type="project" value="UniProtKB-SubCell"/>
</dbReference>
<dbReference type="OrthoDB" id="6353017at2759"/>
<evidence type="ECO:0000256" key="9">
    <source>
        <dbReference type="ARBA" id="ARBA00022989"/>
    </source>
</evidence>
<evidence type="ECO:0000256" key="6">
    <source>
        <dbReference type="ARBA" id="ARBA00022824"/>
    </source>
</evidence>
<dbReference type="KEGG" id="aali:118467304"/>
<evidence type="ECO:0000256" key="3">
    <source>
        <dbReference type="ARBA" id="ARBA00015843"/>
    </source>
</evidence>
<proteinExistence type="inferred from homology"/>
<evidence type="ECO:0000256" key="1">
    <source>
        <dbReference type="ARBA" id="ARBA00004163"/>
    </source>
</evidence>
<evidence type="ECO:0000313" key="12">
    <source>
        <dbReference type="EnsemblMetazoa" id="AALB004783-PA"/>
    </source>
</evidence>
<dbReference type="AlphaFoldDB" id="A0A182FE42"/>